<organism evidence="2 3">
    <name type="scientific">Shivajiella indica</name>
    <dbReference type="NCBI Taxonomy" id="872115"/>
    <lineage>
        <taxon>Bacteria</taxon>
        <taxon>Pseudomonadati</taxon>
        <taxon>Bacteroidota</taxon>
        <taxon>Cytophagia</taxon>
        <taxon>Cytophagales</taxon>
        <taxon>Cyclobacteriaceae</taxon>
        <taxon>Shivajiella</taxon>
    </lineage>
</organism>
<protein>
    <submittedName>
        <fullName evidence="2">Uncharacterized protein</fullName>
    </submittedName>
</protein>
<feature type="compositionally biased region" description="Basic and acidic residues" evidence="1">
    <location>
        <begin position="34"/>
        <end position="47"/>
    </location>
</feature>
<proteinExistence type="predicted"/>
<evidence type="ECO:0000256" key="1">
    <source>
        <dbReference type="SAM" id="MobiDB-lite"/>
    </source>
</evidence>
<name>A0ABW5B6U7_9BACT</name>
<dbReference type="RefSeq" id="WP_380801567.1">
    <property type="nucleotide sequence ID" value="NZ_JBHUIV010000014.1"/>
</dbReference>
<dbReference type="Proteomes" id="UP001597414">
    <property type="component" value="Unassembled WGS sequence"/>
</dbReference>
<comment type="caution">
    <text evidence="2">The sequence shown here is derived from an EMBL/GenBank/DDBJ whole genome shotgun (WGS) entry which is preliminary data.</text>
</comment>
<feature type="compositionally biased region" description="Polar residues" evidence="1">
    <location>
        <begin position="56"/>
        <end position="76"/>
    </location>
</feature>
<gene>
    <name evidence="2" type="ORF">ACFSKV_08690</name>
</gene>
<feature type="region of interest" description="Disordered" evidence="1">
    <location>
        <begin position="34"/>
        <end position="102"/>
    </location>
</feature>
<keyword evidence="3" id="KW-1185">Reference proteome</keyword>
<feature type="compositionally biased region" description="Basic and acidic residues" evidence="1">
    <location>
        <begin position="87"/>
        <end position="102"/>
    </location>
</feature>
<evidence type="ECO:0000313" key="2">
    <source>
        <dbReference type="EMBL" id="MFD2201642.1"/>
    </source>
</evidence>
<evidence type="ECO:0000313" key="3">
    <source>
        <dbReference type="Proteomes" id="UP001597414"/>
    </source>
</evidence>
<accession>A0ABW5B6U7</accession>
<dbReference type="EMBL" id="JBHUIV010000014">
    <property type="protein sequence ID" value="MFD2201642.1"/>
    <property type="molecule type" value="Genomic_DNA"/>
</dbReference>
<reference evidence="3" key="1">
    <citation type="journal article" date="2019" name="Int. J. Syst. Evol. Microbiol.">
        <title>The Global Catalogue of Microorganisms (GCM) 10K type strain sequencing project: providing services to taxonomists for standard genome sequencing and annotation.</title>
        <authorList>
            <consortium name="The Broad Institute Genomics Platform"/>
            <consortium name="The Broad Institute Genome Sequencing Center for Infectious Disease"/>
            <person name="Wu L."/>
            <person name="Ma J."/>
        </authorList>
    </citation>
    <scope>NUCLEOTIDE SEQUENCE [LARGE SCALE GENOMIC DNA]</scope>
    <source>
        <strain evidence="3">KCTC 19812</strain>
    </source>
</reference>
<sequence length="125" mass="14264">MTSTDKISSKEYKILTLCTVFCIYLNIASFAQGERERNPQDFPKHSDAIGQYDSPDASSYENRTESLYRQNSSQNKDVVEKPVTSTTKKENPLFKQGGEKDAKKEGISTLSFNLFLYIVDKFKED</sequence>